<dbReference type="SUPFAM" id="SSF50978">
    <property type="entry name" value="WD40 repeat-like"/>
    <property type="match status" value="1"/>
</dbReference>
<dbReference type="PhylomeDB" id="A7T322"/>
<dbReference type="KEGG" id="nve:5500265"/>
<name>A7T322_NEMVE</name>
<evidence type="ECO:0000313" key="3">
    <source>
        <dbReference type="Proteomes" id="UP000001593"/>
    </source>
</evidence>
<reference evidence="2 3" key="1">
    <citation type="journal article" date="2007" name="Science">
        <title>Sea anemone genome reveals ancestral eumetazoan gene repertoire and genomic organization.</title>
        <authorList>
            <person name="Putnam N.H."/>
            <person name="Srivastava M."/>
            <person name="Hellsten U."/>
            <person name="Dirks B."/>
            <person name="Chapman J."/>
            <person name="Salamov A."/>
            <person name="Terry A."/>
            <person name="Shapiro H."/>
            <person name="Lindquist E."/>
            <person name="Kapitonov V.V."/>
            <person name="Jurka J."/>
            <person name="Genikhovich G."/>
            <person name="Grigoriev I.V."/>
            <person name="Lucas S.M."/>
            <person name="Steele R.E."/>
            <person name="Finnerty J.R."/>
            <person name="Technau U."/>
            <person name="Martindale M.Q."/>
            <person name="Rokhsar D.S."/>
        </authorList>
    </citation>
    <scope>NUCLEOTIDE SEQUENCE [LARGE SCALE GENOMIC DNA]</scope>
    <source>
        <strain evidence="3">CH2 X CH6</strain>
    </source>
</reference>
<dbReference type="HOGENOM" id="CLU_004372_0_0_1"/>
<dbReference type="InterPro" id="IPR031120">
    <property type="entry name" value="HIR1-like"/>
</dbReference>
<dbReference type="InterPro" id="IPR015943">
    <property type="entry name" value="WD40/YVTN_repeat-like_dom_sf"/>
</dbReference>
<gene>
    <name evidence="2" type="ORF">NEMVEDRAFT_v1g19279</name>
</gene>
<keyword evidence="1" id="KW-0853">WD repeat</keyword>
<keyword evidence="3" id="KW-1185">Reference proteome</keyword>
<sequence>MRLLKPNWVSHDGKPIFSIDIHPDGSRFAVGGQGDECGKVSIWNMAPIKNEEDEMNENVPKLLCQMDNHLACVNCVRWSGNGKYLASGGDDNLIMIWQMA</sequence>
<dbReference type="PROSITE" id="PS50082">
    <property type="entry name" value="WD_REPEATS_2"/>
    <property type="match status" value="1"/>
</dbReference>
<dbReference type="GO" id="GO:0006351">
    <property type="term" value="P:DNA-templated transcription"/>
    <property type="evidence" value="ECO:0007669"/>
    <property type="project" value="InterPro"/>
</dbReference>
<dbReference type="SMART" id="SM00320">
    <property type="entry name" value="WD40"/>
    <property type="match status" value="2"/>
</dbReference>
<dbReference type="PROSITE" id="PS50294">
    <property type="entry name" value="WD_REPEATS_REGION"/>
    <property type="match status" value="1"/>
</dbReference>
<feature type="non-terminal residue" evidence="2">
    <location>
        <position position="100"/>
    </location>
</feature>
<dbReference type="STRING" id="45351.A7T322"/>
<dbReference type="FunFam" id="2.130.10.10:FF:000105">
    <property type="entry name" value="Protein HIRA"/>
    <property type="match status" value="1"/>
</dbReference>
<feature type="repeat" description="WD" evidence="1">
    <location>
        <begin position="66"/>
        <end position="100"/>
    </location>
</feature>
<dbReference type="InterPro" id="IPR036322">
    <property type="entry name" value="WD40_repeat_dom_sf"/>
</dbReference>
<accession>A7T322</accession>
<dbReference type="Pfam" id="PF00400">
    <property type="entry name" value="WD40"/>
    <property type="match status" value="2"/>
</dbReference>
<dbReference type="InParanoid" id="A7T322"/>
<dbReference type="AlphaFoldDB" id="A7T322"/>
<dbReference type="GO" id="GO:0006325">
    <property type="term" value="P:chromatin organization"/>
    <property type="evidence" value="ECO:0007669"/>
    <property type="project" value="InterPro"/>
</dbReference>
<dbReference type="PANTHER" id="PTHR13831">
    <property type="entry name" value="MEMBER OF THE HIR1 FAMILY OF WD-REPEAT PROTEINS"/>
    <property type="match status" value="1"/>
</dbReference>
<evidence type="ECO:0008006" key="4">
    <source>
        <dbReference type="Google" id="ProtNLM"/>
    </source>
</evidence>
<dbReference type="PANTHER" id="PTHR13831:SF0">
    <property type="entry name" value="PROTEIN HIRA"/>
    <property type="match status" value="1"/>
</dbReference>
<protein>
    <recommendedName>
        <fullName evidence="4">Protein HIRA</fullName>
    </recommendedName>
</protein>
<organism evidence="2 3">
    <name type="scientific">Nematostella vectensis</name>
    <name type="common">Starlet sea anemone</name>
    <dbReference type="NCBI Taxonomy" id="45351"/>
    <lineage>
        <taxon>Eukaryota</taxon>
        <taxon>Metazoa</taxon>
        <taxon>Cnidaria</taxon>
        <taxon>Anthozoa</taxon>
        <taxon>Hexacorallia</taxon>
        <taxon>Actiniaria</taxon>
        <taxon>Edwardsiidae</taxon>
        <taxon>Nematostella</taxon>
    </lineage>
</organism>
<proteinExistence type="predicted"/>
<dbReference type="EMBL" id="DS470380">
    <property type="protein sequence ID" value="EDO29643.1"/>
    <property type="molecule type" value="Genomic_DNA"/>
</dbReference>
<dbReference type="InterPro" id="IPR001680">
    <property type="entry name" value="WD40_rpt"/>
</dbReference>
<dbReference type="Proteomes" id="UP000001593">
    <property type="component" value="Unassembled WGS sequence"/>
</dbReference>
<dbReference type="Gene3D" id="2.130.10.10">
    <property type="entry name" value="YVTN repeat-like/Quinoprotein amine dehydrogenase"/>
    <property type="match status" value="1"/>
</dbReference>
<evidence type="ECO:0000313" key="2">
    <source>
        <dbReference type="EMBL" id="EDO29643.1"/>
    </source>
</evidence>
<evidence type="ECO:0000256" key="1">
    <source>
        <dbReference type="PROSITE-ProRule" id="PRU00221"/>
    </source>
</evidence>
<dbReference type="GO" id="GO:0005634">
    <property type="term" value="C:nucleus"/>
    <property type="evidence" value="ECO:0007669"/>
    <property type="project" value="InterPro"/>
</dbReference>